<dbReference type="AlphaFoldDB" id="A0A5A7NRX5"/>
<reference evidence="2 3" key="1">
    <citation type="submission" date="2019-09" db="EMBL/GenBank/DDBJ databases">
        <title>Arthrobacter zafarii sp. nov., a moderately thermotolerant and halotolerant actinobacterium isolated from Cholistan desert soil of Pakistan.</title>
        <authorList>
            <person name="Amin A."/>
            <person name="Ahmed I."/>
            <person name="Khalid N."/>
            <person name="Schumann P."/>
            <person name="Busse H.J."/>
            <person name="Khan I.U."/>
            <person name="Li S."/>
            <person name="Li W.J."/>
        </authorList>
    </citation>
    <scope>NUCLEOTIDE SEQUENCE [LARGE SCALE GENOMIC DNA]</scope>
    <source>
        <strain evidence="2 3">NCCP-1664</strain>
    </source>
</reference>
<comment type="caution">
    <text evidence="2">The sequence shown here is derived from an EMBL/GenBank/DDBJ whole genome shotgun (WGS) entry which is preliminary data.</text>
</comment>
<dbReference type="Gene3D" id="3.40.50.1820">
    <property type="entry name" value="alpha/beta hydrolase"/>
    <property type="match status" value="1"/>
</dbReference>
<dbReference type="RefSeq" id="WP_149957164.1">
    <property type="nucleotide sequence ID" value="NZ_BKDJ01000010.1"/>
</dbReference>
<dbReference type="GO" id="GO:0003824">
    <property type="term" value="F:catalytic activity"/>
    <property type="evidence" value="ECO:0007669"/>
    <property type="project" value="UniProtKB-ARBA"/>
</dbReference>
<feature type="domain" description="AB hydrolase-1" evidence="1">
    <location>
        <begin position="3"/>
        <end position="225"/>
    </location>
</feature>
<evidence type="ECO:0000313" key="3">
    <source>
        <dbReference type="Proteomes" id="UP000325307"/>
    </source>
</evidence>
<dbReference type="OrthoDB" id="9773549at2"/>
<dbReference type="PANTHER" id="PTHR37017:SF11">
    <property type="entry name" value="ESTERASE_LIPASE_THIOESTERASE DOMAIN-CONTAINING PROTEIN"/>
    <property type="match status" value="1"/>
</dbReference>
<dbReference type="InterPro" id="IPR000073">
    <property type="entry name" value="AB_hydrolase_1"/>
</dbReference>
<dbReference type="SUPFAM" id="SSF53474">
    <property type="entry name" value="alpha/beta-Hydrolases"/>
    <property type="match status" value="1"/>
</dbReference>
<name>A0A5A7NRX5_9MICC</name>
<evidence type="ECO:0000313" key="2">
    <source>
        <dbReference type="EMBL" id="GER23580.1"/>
    </source>
</evidence>
<protein>
    <recommendedName>
        <fullName evidence="1">AB hydrolase-1 domain-containing protein</fullName>
    </recommendedName>
</protein>
<dbReference type="Proteomes" id="UP000325307">
    <property type="component" value="Unassembled WGS sequence"/>
</dbReference>
<evidence type="ECO:0000259" key="1">
    <source>
        <dbReference type="Pfam" id="PF12697"/>
    </source>
</evidence>
<dbReference type="EMBL" id="BKDJ01000010">
    <property type="protein sequence ID" value="GER23580.1"/>
    <property type="molecule type" value="Genomic_DNA"/>
</dbReference>
<dbReference type="Pfam" id="PF12697">
    <property type="entry name" value="Abhydrolase_6"/>
    <property type="match status" value="1"/>
</dbReference>
<dbReference type="InterPro" id="IPR029058">
    <property type="entry name" value="AB_hydrolase_fold"/>
</dbReference>
<dbReference type="PANTHER" id="PTHR37017">
    <property type="entry name" value="AB HYDROLASE-1 DOMAIN-CONTAINING PROTEIN-RELATED"/>
    <property type="match status" value="1"/>
</dbReference>
<keyword evidence="3" id="KW-1185">Reference proteome</keyword>
<dbReference type="InterPro" id="IPR052897">
    <property type="entry name" value="Sec-Metab_Biosynth_Hydrolase"/>
</dbReference>
<organism evidence="2 3">
    <name type="scientific">Zafaria cholistanensis</name>
    <dbReference type="NCBI Taxonomy" id="1682741"/>
    <lineage>
        <taxon>Bacteria</taxon>
        <taxon>Bacillati</taxon>
        <taxon>Actinomycetota</taxon>
        <taxon>Actinomycetes</taxon>
        <taxon>Micrococcales</taxon>
        <taxon>Micrococcaceae</taxon>
        <taxon>Zafaria</taxon>
    </lineage>
</organism>
<accession>A0A5A7NRX5</accession>
<proteinExistence type="predicted"/>
<gene>
    <name evidence="2" type="ORF">NCCP1664_20750</name>
</gene>
<sequence length="239" mass="25449">MDIVLVPGFWLDASSWDGVVPALAAAGHRVHALTLPGLESVDAPRAGIGLADHVAAVVRLVDGLEGPVVLVGHSAGGALIHAAADARPERIARTIYVDSGPLGEGESINADLPAEGDEVPLPPWDGFEEADLRDLDEELREALRARAIPEPRGVAQDPQHLHDVRRYAVPATVIACTYPSSLLQEWLDSGHPYVAELARVHDVEFVDLPTGHWPQFTKPAELAAAILAAVERTAVERTA</sequence>